<evidence type="ECO:0000256" key="2">
    <source>
        <dbReference type="ARBA" id="ARBA00004496"/>
    </source>
</evidence>
<dbReference type="InterPro" id="IPR000563">
    <property type="entry name" value="Flag_FliH"/>
</dbReference>
<dbReference type="OrthoDB" id="6415116at2"/>
<feature type="region of interest" description="Disordered" evidence="10">
    <location>
        <begin position="1"/>
        <end position="42"/>
    </location>
</feature>
<comment type="function">
    <text evidence="1">Needed for flagellar regrowth and assembly.</text>
</comment>
<keyword evidence="5" id="KW-0813">Transport</keyword>
<name>A0A1G9FV65_9GAMM</name>
<evidence type="ECO:0000256" key="1">
    <source>
        <dbReference type="ARBA" id="ARBA00003041"/>
    </source>
</evidence>
<dbReference type="PRINTS" id="PR01003">
    <property type="entry name" value="FLGFLIH"/>
</dbReference>
<keyword evidence="13" id="KW-1185">Reference proteome</keyword>
<protein>
    <recommendedName>
        <fullName evidence="4">Flagellar assembly protein FliH</fullName>
    </recommendedName>
</protein>
<dbReference type="PANTHER" id="PTHR34982:SF1">
    <property type="entry name" value="FLAGELLAR ASSEMBLY PROTEIN FLIH"/>
    <property type="match status" value="1"/>
</dbReference>
<feature type="compositionally biased region" description="Basic and acidic residues" evidence="10">
    <location>
        <begin position="1"/>
        <end position="40"/>
    </location>
</feature>
<dbReference type="GO" id="GO:0044781">
    <property type="term" value="P:bacterial-type flagellum organization"/>
    <property type="evidence" value="ECO:0007669"/>
    <property type="project" value="UniProtKB-KW"/>
</dbReference>
<evidence type="ECO:0000313" key="12">
    <source>
        <dbReference type="EMBL" id="SDK92280.1"/>
    </source>
</evidence>
<comment type="similarity">
    <text evidence="3">Belongs to the FliH family.</text>
</comment>
<evidence type="ECO:0000256" key="5">
    <source>
        <dbReference type="ARBA" id="ARBA00022448"/>
    </source>
</evidence>
<comment type="subcellular location">
    <subcellularLocation>
        <location evidence="2">Cytoplasm</location>
    </subcellularLocation>
</comment>
<sequence>MSERPVAPERDTGDWRRWQMDELGAPERARRQRERSRQEAVRQQVFQRNAEIEELREKTRKEAYDAAYQEGFEQGKQDGFEQGLSEGRAAGEQEMQSQTLKTLQPVLSLAENFREALDSLDGEVAERLVDLALTAGRQLASEALEAHPEEVLDIARELLHVEPALSGRPRLWLHPADLLLVKAHLSGEFEAAGWQLQPDDLISRGGCRASSASGELDATLETRWEAIAAQVRRRHNDDAPRGDTP</sequence>
<keyword evidence="7" id="KW-1005">Bacterial flagellum biogenesis</keyword>
<accession>A0A1G9FV65</accession>
<keyword evidence="6" id="KW-0963">Cytoplasm</keyword>
<keyword evidence="9" id="KW-1006">Bacterial flagellum protein export</keyword>
<dbReference type="GO" id="GO:0009288">
    <property type="term" value="C:bacterial-type flagellum"/>
    <property type="evidence" value="ECO:0007669"/>
    <property type="project" value="InterPro"/>
</dbReference>
<keyword evidence="8" id="KW-0653">Protein transport</keyword>
<organism evidence="12 13">
    <name type="scientific">Modicisalibacter muralis</name>
    <dbReference type="NCBI Taxonomy" id="119000"/>
    <lineage>
        <taxon>Bacteria</taxon>
        <taxon>Pseudomonadati</taxon>
        <taxon>Pseudomonadota</taxon>
        <taxon>Gammaproteobacteria</taxon>
        <taxon>Oceanospirillales</taxon>
        <taxon>Halomonadaceae</taxon>
        <taxon>Modicisalibacter</taxon>
    </lineage>
</organism>
<keyword evidence="12" id="KW-0966">Cell projection</keyword>
<dbReference type="GO" id="GO:0071973">
    <property type="term" value="P:bacterial-type flagellum-dependent cell motility"/>
    <property type="evidence" value="ECO:0007669"/>
    <property type="project" value="InterPro"/>
</dbReference>
<dbReference type="PANTHER" id="PTHR34982">
    <property type="entry name" value="YOP PROTEINS TRANSLOCATION PROTEIN L"/>
    <property type="match status" value="1"/>
</dbReference>
<proteinExistence type="inferred from homology"/>
<keyword evidence="12" id="KW-0969">Cilium</keyword>
<dbReference type="GO" id="GO:0003774">
    <property type="term" value="F:cytoskeletal motor activity"/>
    <property type="evidence" value="ECO:0007669"/>
    <property type="project" value="InterPro"/>
</dbReference>
<dbReference type="STRING" id="119000.SAMN05661010_00521"/>
<evidence type="ECO:0000313" key="13">
    <source>
        <dbReference type="Proteomes" id="UP000198654"/>
    </source>
</evidence>
<dbReference type="GO" id="GO:0005829">
    <property type="term" value="C:cytosol"/>
    <property type="evidence" value="ECO:0007669"/>
    <property type="project" value="TreeGrafter"/>
</dbReference>
<dbReference type="InterPro" id="IPR051472">
    <property type="entry name" value="T3SS_Stator/FliH"/>
</dbReference>
<dbReference type="EMBL" id="FNGI01000001">
    <property type="protein sequence ID" value="SDK92280.1"/>
    <property type="molecule type" value="Genomic_DNA"/>
</dbReference>
<dbReference type="RefSeq" id="WP_089725196.1">
    <property type="nucleotide sequence ID" value="NZ_FNGI01000001.1"/>
</dbReference>
<evidence type="ECO:0000259" key="11">
    <source>
        <dbReference type="Pfam" id="PF02108"/>
    </source>
</evidence>
<evidence type="ECO:0000256" key="8">
    <source>
        <dbReference type="ARBA" id="ARBA00022927"/>
    </source>
</evidence>
<evidence type="ECO:0000256" key="4">
    <source>
        <dbReference type="ARBA" id="ARBA00016507"/>
    </source>
</evidence>
<dbReference type="Proteomes" id="UP000198654">
    <property type="component" value="Unassembled WGS sequence"/>
</dbReference>
<keyword evidence="12" id="KW-0282">Flagellum</keyword>
<evidence type="ECO:0000256" key="6">
    <source>
        <dbReference type="ARBA" id="ARBA00022490"/>
    </source>
</evidence>
<evidence type="ECO:0000256" key="7">
    <source>
        <dbReference type="ARBA" id="ARBA00022795"/>
    </source>
</evidence>
<evidence type="ECO:0000256" key="10">
    <source>
        <dbReference type="SAM" id="MobiDB-lite"/>
    </source>
</evidence>
<dbReference type="InterPro" id="IPR018035">
    <property type="entry name" value="Flagellar_FliH/T3SS_HrpE"/>
</dbReference>
<evidence type="ECO:0000256" key="9">
    <source>
        <dbReference type="ARBA" id="ARBA00023225"/>
    </source>
</evidence>
<dbReference type="Pfam" id="PF02108">
    <property type="entry name" value="FliH"/>
    <property type="match status" value="1"/>
</dbReference>
<gene>
    <name evidence="12" type="ORF">SAMN05661010_00521</name>
</gene>
<feature type="domain" description="Flagellar assembly protein FliH/Type III secretion system HrpE" evidence="11">
    <location>
        <begin position="105"/>
        <end position="226"/>
    </location>
</feature>
<reference evidence="12 13" key="1">
    <citation type="submission" date="2016-10" db="EMBL/GenBank/DDBJ databases">
        <authorList>
            <person name="de Groot N.N."/>
        </authorList>
    </citation>
    <scope>NUCLEOTIDE SEQUENCE [LARGE SCALE GENOMIC DNA]</scope>
    <source>
        <strain evidence="12 13">DSM 14789</strain>
    </source>
</reference>
<evidence type="ECO:0000256" key="3">
    <source>
        <dbReference type="ARBA" id="ARBA00006602"/>
    </source>
</evidence>
<dbReference type="GO" id="GO:0015031">
    <property type="term" value="P:protein transport"/>
    <property type="evidence" value="ECO:0007669"/>
    <property type="project" value="UniProtKB-KW"/>
</dbReference>
<dbReference type="AlphaFoldDB" id="A0A1G9FV65"/>